<dbReference type="GO" id="GO:0003677">
    <property type="term" value="F:DNA binding"/>
    <property type="evidence" value="ECO:0007669"/>
    <property type="project" value="InterPro"/>
</dbReference>
<dbReference type="CDD" id="cd00067">
    <property type="entry name" value="GAL4"/>
    <property type="match status" value="1"/>
</dbReference>
<feature type="region of interest" description="Disordered" evidence="4">
    <location>
        <begin position="689"/>
        <end position="721"/>
    </location>
</feature>
<dbReference type="GO" id="GO:0006351">
    <property type="term" value="P:DNA-templated transcription"/>
    <property type="evidence" value="ECO:0007669"/>
    <property type="project" value="InterPro"/>
</dbReference>
<dbReference type="GO" id="GO:0000981">
    <property type="term" value="F:DNA-binding transcription factor activity, RNA polymerase II-specific"/>
    <property type="evidence" value="ECO:0007669"/>
    <property type="project" value="InterPro"/>
</dbReference>
<reference evidence="6" key="1">
    <citation type="submission" date="2020-11" db="EMBL/GenBank/DDBJ databases">
        <authorList>
            <consortium name="DOE Joint Genome Institute"/>
            <person name="Ahrendt S."/>
            <person name="Riley R."/>
            <person name="Andreopoulos W."/>
            <person name="Labutti K."/>
            <person name="Pangilinan J."/>
            <person name="Ruiz-Duenas F.J."/>
            <person name="Barrasa J.M."/>
            <person name="Sanchez-Garcia M."/>
            <person name="Camarero S."/>
            <person name="Miyauchi S."/>
            <person name="Serrano A."/>
            <person name="Linde D."/>
            <person name="Babiker R."/>
            <person name="Drula E."/>
            <person name="Ayuso-Fernandez I."/>
            <person name="Pacheco R."/>
            <person name="Padilla G."/>
            <person name="Ferreira P."/>
            <person name="Barriuso J."/>
            <person name="Kellner H."/>
            <person name="Castanera R."/>
            <person name="Alfaro M."/>
            <person name="Ramirez L."/>
            <person name="Pisabarro A.G."/>
            <person name="Kuo A."/>
            <person name="Tritt A."/>
            <person name="Lipzen A."/>
            <person name="He G."/>
            <person name="Yan M."/>
            <person name="Ng V."/>
            <person name="Cullen D."/>
            <person name="Martin F."/>
            <person name="Rosso M.-N."/>
            <person name="Henrissat B."/>
            <person name="Hibbett D."/>
            <person name="Martinez A.T."/>
            <person name="Grigoriev I.V."/>
        </authorList>
    </citation>
    <scope>NUCLEOTIDE SEQUENCE</scope>
    <source>
        <strain evidence="6">AH 40177</strain>
    </source>
</reference>
<feature type="compositionally biased region" description="Low complexity" evidence="4">
    <location>
        <begin position="697"/>
        <end position="712"/>
    </location>
</feature>
<dbReference type="OrthoDB" id="424974at2759"/>
<evidence type="ECO:0000256" key="3">
    <source>
        <dbReference type="ARBA" id="ARBA00023242"/>
    </source>
</evidence>
<protein>
    <submittedName>
        <fullName evidence="6">Fungal-specific transcription factor domain-containing protein</fullName>
    </submittedName>
</protein>
<dbReference type="GO" id="GO:0005634">
    <property type="term" value="C:nucleus"/>
    <property type="evidence" value="ECO:0007669"/>
    <property type="project" value="UniProtKB-SubCell"/>
</dbReference>
<keyword evidence="2" id="KW-0479">Metal-binding</keyword>
<evidence type="ECO:0000259" key="5">
    <source>
        <dbReference type="PROSITE" id="PS50048"/>
    </source>
</evidence>
<gene>
    <name evidence="6" type="ORF">BDP27DRAFT_1256878</name>
</gene>
<dbReference type="InterPro" id="IPR001138">
    <property type="entry name" value="Zn2Cys6_DnaBD"/>
</dbReference>
<dbReference type="SMART" id="SM00906">
    <property type="entry name" value="Fungal_trans"/>
    <property type="match status" value="1"/>
</dbReference>
<dbReference type="SMART" id="SM00066">
    <property type="entry name" value="GAL4"/>
    <property type="match status" value="1"/>
</dbReference>
<dbReference type="Proteomes" id="UP000772434">
    <property type="component" value="Unassembled WGS sequence"/>
</dbReference>
<comment type="subcellular location">
    <subcellularLocation>
        <location evidence="1">Nucleus</location>
    </subcellularLocation>
</comment>
<dbReference type="Pfam" id="PF04082">
    <property type="entry name" value="Fungal_trans"/>
    <property type="match status" value="1"/>
</dbReference>
<dbReference type="InterPro" id="IPR036864">
    <property type="entry name" value="Zn2-C6_fun-type_DNA-bd_sf"/>
</dbReference>
<dbReference type="PANTHER" id="PTHR31001">
    <property type="entry name" value="UNCHARACTERIZED TRANSCRIPTIONAL REGULATORY PROTEIN"/>
    <property type="match status" value="1"/>
</dbReference>
<feature type="region of interest" description="Disordered" evidence="4">
    <location>
        <begin position="1"/>
        <end position="25"/>
    </location>
</feature>
<evidence type="ECO:0000256" key="4">
    <source>
        <dbReference type="SAM" id="MobiDB-lite"/>
    </source>
</evidence>
<dbReference type="AlphaFoldDB" id="A0A9P5Q6E2"/>
<dbReference type="PROSITE" id="PS00463">
    <property type="entry name" value="ZN2_CY6_FUNGAL_1"/>
    <property type="match status" value="1"/>
</dbReference>
<dbReference type="Pfam" id="PF00172">
    <property type="entry name" value="Zn_clus"/>
    <property type="match status" value="1"/>
</dbReference>
<organism evidence="6 7">
    <name type="scientific">Rhodocollybia butyracea</name>
    <dbReference type="NCBI Taxonomy" id="206335"/>
    <lineage>
        <taxon>Eukaryota</taxon>
        <taxon>Fungi</taxon>
        <taxon>Dikarya</taxon>
        <taxon>Basidiomycota</taxon>
        <taxon>Agaricomycotina</taxon>
        <taxon>Agaricomycetes</taxon>
        <taxon>Agaricomycetidae</taxon>
        <taxon>Agaricales</taxon>
        <taxon>Marasmiineae</taxon>
        <taxon>Omphalotaceae</taxon>
        <taxon>Rhodocollybia</taxon>
    </lineage>
</organism>
<dbReference type="CDD" id="cd12148">
    <property type="entry name" value="fungal_TF_MHR"/>
    <property type="match status" value="1"/>
</dbReference>
<evidence type="ECO:0000313" key="6">
    <source>
        <dbReference type="EMBL" id="KAF9075941.1"/>
    </source>
</evidence>
<dbReference type="InterPro" id="IPR050613">
    <property type="entry name" value="Sec_Metabolite_Reg"/>
</dbReference>
<dbReference type="PANTHER" id="PTHR31001:SF56">
    <property type="entry name" value="ZN(2)-C6 FUNGAL-TYPE DOMAIN-CONTAINING PROTEIN"/>
    <property type="match status" value="1"/>
</dbReference>
<keyword evidence="3" id="KW-0539">Nucleus</keyword>
<evidence type="ECO:0000313" key="7">
    <source>
        <dbReference type="Proteomes" id="UP000772434"/>
    </source>
</evidence>
<dbReference type="GO" id="GO:0008270">
    <property type="term" value="F:zinc ion binding"/>
    <property type="evidence" value="ECO:0007669"/>
    <property type="project" value="InterPro"/>
</dbReference>
<sequence>MPVDSSHNPQVRRAARKQPSEDDIEVRRARGEVSCAECRRLKLKCDKKLPCSSCVRRGVHSICPNGKMAAGQGTRFVLADTSQLHTKIAEMGQRIRSLEDALAISQSGVSNEAHPLLRDELLSIKFGPENGTVPRTTRSRDPSTNSIDAFGTLTVFDTGQSKYFGRSAGSETLLLAGAEMGLEPTFIPDKDPPFTISPDILRLSDIFPMSSETNSETTMDILFSYLPEQPRAWSLCETYLEHASWQFQPIRRDELINDILTPIYRSQKERASSDNSESHTISPHCLAVLYIIFALGALVDLTLKPSDPEAEKFALLCRAAISLRSVFDSPEAYTVQTVALLAHYQISAGQRYTLDSAWSVLSLGSKLGQSIGLHRDGSRWNIDAKTVERRRCLFWELFCTEQFHSLAIGRPPSIRPSYVDCEFPIENEPMVDDEGKPQIGYLQWKYEFCRDILSQVLELTVTAEQPSYETILDLDRRIREKVLPPHLNVFMSPEDEHCTPFAYMRRCMMGQYRAITLLFLHRSYFAQESAMLDHPVNPLRSPYAPSFLAAYRCASGIIKSSLNHYDRFPELVRRWWGVAGHVFSAAIIVGSIVTRSPSSTMAPNAFVELGLARDLFEKCSNNTPRTVSGLAVLNKLRDKALQAFSQHRSGATPIPTTLSVGHYGDDELALFGGQTRVFFSRLLLHTRNREKSRTESSRSSPFTPSSAESPTSDTTESPLPDVHPSLVEYISALPLSQHPHTELPTEQIYNDPLTAGFFHSTNTDMQNLYIAPPAASPQQLDEQGFSTLFPTMENMEAFTGEPMGISAGGLFSMDLMTDSGIDQQWRSFMKESGLLDTNFSS</sequence>
<feature type="domain" description="Zn(2)-C6 fungal-type" evidence="5">
    <location>
        <begin position="34"/>
        <end position="63"/>
    </location>
</feature>
<evidence type="ECO:0000256" key="2">
    <source>
        <dbReference type="ARBA" id="ARBA00022723"/>
    </source>
</evidence>
<dbReference type="InterPro" id="IPR007219">
    <property type="entry name" value="XnlR_reg_dom"/>
</dbReference>
<dbReference type="SUPFAM" id="SSF57701">
    <property type="entry name" value="Zn2/Cys6 DNA-binding domain"/>
    <property type="match status" value="1"/>
</dbReference>
<proteinExistence type="predicted"/>
<keyword evidence="7" id="KW-1185">Reference proteome</keyword>
<name>A0A9P5Q6E2_9AGAR</name>
<dbReference type="PROSITE" id="PS50048">
    <property type="entry name" value="ZN2_CY6_FUNGAL_2"/>
    <property type="match status" value="1"/>
</dbReference>
<dbReference type="EMBL" id="JADNRY010000008">
    <property type="protein sequence ID" value="KAF9075941.1"/>
    <property type="molecule type" value="Genomic_DNA"/>
</dbReference>
<evidence type="ECO:0000256" key="1">
    <source>
        <dbReference type="ARBA" id="ARBA00004123"/>
    </source>
</evidence>
<comment type="caution">
    <text evidence="6">The sequence shown here is derived from an EMBL/GenBank/DDBJ whole genome shotgun (WGS) entry which is preliminary data.</text>
</comment>
<accession>A0A9P5Q6E2</accession>
<dbReference type="Gene3D" id="4.10.240.10">
    <property type="entry name" value="Zn(2)-C6 fungal-type DNA-binding domain"/>
    <property type="match status" value="1"/>
</dbReference>